<proteinExistence type="predicted"/>
<organism evidence="1">
    <name type="scientific">Marseillevirus LCMAC103</name>
    <dbReference type="NCBI Taxonomy" id="2506604"/>
    <lineage>
        <taxon>Viruses</taxon>
        <taxon>Varidnaviria</taxon>
        <taxon>Bamfordvirae</taxon>
        <taxon>Nucleocytoviricota</taxon>
        <taxon>Megaviricetes</taxon>
        <taxon>Pimascovirales</taxon>
        <taxon>Pimascovirales incertae sedis</taxon>
        <taxon>Marseilleviridae</taxon>
    </lineage>
</organism>
<name>A0A481YW41_9VIRU</name>
<dbReference type="EMBL" id="MK500336">
    <property type="protein sequence ID" value="QBK86774.1"/>
    <property type="molecule type" value="Genomic_DNA"/>
</dbReference>
<dbReference type="Gene3D" id="3.40.50.11350">
    <property type="match status" value="1"/>
</dbReference>
<reference evidence="1" key="1">
    <citation type="journal article" date="2019" name="MBio">
        <title>Virus Genomes from Deep Sea Sediments Expand the Ocean Megavirome and Support Independent Origins of Viral Gigantism.</title>
        <authorList>
            <person name="Backstrom D."/>
            <person name="Yutin N."/>
            <person name="Jorgensen S.L."/>
            <person name="Dharamshi J."/>
            <person name="Homa F."/>
            <person name="Zaremba-Niedwiedzka K."/>
            <person name="Spang A."/>
            <person name="Wolf Y.I."/>
            <person name="Koonin E.V."/>
            <person name="Ettema T.J."/>
        </authorList>
    </citation>
    <scope>NUCLEOTIDE SEQUENCE</scope>
</reference>
<sequence>MPFSNFVFKFRFQISHGQVFLHFVKKSLKTRAPRAENAMKEIYVTVCSGLCNRMFAIAAGLRVRALHGHRLTVFWTERTGRHGLPYVDTVYSDWDHYFDRIDGVATYGVTGHIAFQDKPVALDRTAAEEKMVPVAKLKYGALYRHGAENAKYFSSPKIVDPKADLIIVRGETHPFGTPVDPMRKYGYYVQVGPHRKDAYWSSLSRAAKLLAPAAKQRGRIAATHAKFAKFSEVWGIHVRGTDLRPRTRVDRKAAILKIMAGAPETAGFFIASDEPLDWLPDGERILSYDDPIKYENSVAGTQHAMVDLYVLARCDRLFGSAGSSFSAMAWMLSDRDEYTVHS</sequence>
<gene>
    <name evidence="1" type="ORF">LCMAC103_01060</name>
</gene>
<accession>A0A481YW41</accession>
<evidence type="ECO:0008006" key="2">
    <source>
        <dbReference type="Google" id="ProtNLM"/>
    </source>
</evidence>
<protein>
    <recommendedName>
        <fullName evidence="2">GDP-fucose protein O-fucosyltransferase</fullName>
    </recommendedName>
</protein>
<evidence type="ECO:0000313" key="1">
    <source>
        <dbReference type="EMBL" id="QBK86774.1"/>
    </source>
</evidence>